<dbReference type="SMART" id="SM00342">
    <property type="entry name" value="HTH_ARAC"/>
    <property type="match status" value="1"/>
</dbReference>
<sequence>MPKVSFEEGKSRLETLHGVLGGRITPNRLFLSSKEAKGMVFKYDLEEGLGIECGQVILNEDYTFFHPPQDRSHELRVLFWLSNISIQFEDWKRFDITEPINITHSADMSYSITLPKKKQFSYIELCLEKSWFLENFDAVVQKMPNLKAEFDPKKTKNFFVRPFPPLMQRELLRYLTTELLEETKLLFLKGGAYMLLSVAVDHGLRFPKKAGAGADLFSDMEIQQKLQSVLQYIDDQIHEKLTLEEIAKEFALSKSSLQRAFKSNLGESIYDYILKERIRKVKVQLQDHRIHISEIAINCGFHSVSHLSATFKKRVGLSPQNYRNLLKSHRKI</sequence>
<dbReference type="Proteomes" id="UP000245535">
    <property type="component" value="Unassembled WGS sequence"/>
</dbReference>
<dbReference type="PANTHER" id="PTHR47893:SF1">
    <property type="entry name" value="REGULATORY PROTEIN PCHR"/>
    <property type="match status" value="1"/>
</dbReference>
<dbReference type="RefSeq" id="WP_109616890.1">
    <property type="nucleotide sequence ID" value="NZ_QGDO01000002.1"/>
</dbReference>
<organism evidence="5 6">
    <name type="scientific">Sediminitomix flava</name>
    <dbReference type="NCBI Taxonomy" id="379075"/>
    <lineage>
        <taxon>Bacteria</taxon>
        <taxon>Pseudomonadati</taxon>
        <taxon>Bacteroidota</taxon>
        <taxon>Cytophagia</taxon>
        <taxon>Cytophagales</taxon>
        <taxon>Flammeovirgaceae</taxon>
        <taxon>Sediminitomix</taxon>
    </lineage>
</organism>
<dbReference type="InterPro" id="IPR009057">
    <property type="entry name" value="Homeodomain-like_sf"/>
</dbReference>
<dbReference type="SUPFAM" id="SSF46689">
    <property type="entry name" value="Homeodomain-like"/>
    <property type="match status" value="2"/>
</dbReference>
<dbReference type="Pfam" id="PF12833">
    <property type="entry name" value="HTH_18"/>
    <property type="match status" value="1"/>
</dbReference>
<keyword evidence="6" id="KW-1185">Reference proteome</keyword>
<proteinExistence type="predicted"/>
<evidence type="ECO:0000313" key="5">
    <source>
        <dbReference type="EMBL" id="PWJ42765.1"/>
    </source>
</evidence>
<dbReference type="EMBL" id="QGDO01000002">
    <property type="protein sequence ID" value="PWJ42765.1"/>
    <property type="molecule type" value="Genomic_DNA"/>
</dbReference>
<dbReference type="PROSITE" id="PS01124">
    <property type="entry name" value="HTH_ARAC_FAMILY_2"/>
    <property type="match status" value="1"/>
</dbReference>
<dbReference type="OrthoDB" id="1156172at2"/>
<evidence type="ECO:0000256" key="1">
    <source>
        <dbReference type="ARBA" id="ARBA00023015"/>
    </source>
</evidence>
<gene>
    <name evidence="5" type="ORF">BC781_102310</name>
</gene>
<dbReference type="Gene3D" id="1.10.10.60">
    <property type="entry name" value="Homeodomain-like"/>
    <property type="match status" value="2"/>
</dbReference>
<dbReference type="PANTHER" id="PTHR47893">
    <property type="entry name" value="REGULATORY PROTEIN PCHR"/>
    <property type="match status" value="1"/>
</dbReference>
<dbReference type="GO" id="GO:0003700">
    <property type="term" value="F:DNA-binding transcription factor activity"/>
    <property type="evidence" value="ECO:0007669"/>
    <property type="project" value="InterPro"/>
</dbReference>
<keyword evidence="3" id="KW-0804">Transcription</keyword>
<dbReference type="PROSITE" id="PS00041">
    <property type="entry name" value="HTH_ARAC_FAMILY_1"/>
    <property type="match status" value="1"/>
</dbReference>
<keyword evidence="2 5" id="KW-0238">DNA-binding</keyword>
<feature type="domain" description="HTH araC/xylS-type" evidence="4">
    <location>
        <begin position="227"/>
        <end position="325"/>
    </location>
</feature>
<evidence type="ECO:0000313" key="6">
    <source>
        <dbReference type="Proteomes" id="UP000245535"/>
    </source>
</evidence>
<protein>
    <submittedName>
        <fullName evidence="5">AraC-like DNA-binding protein</fullName>
    </submittedName>
</protein>
<reference evidence="5 6" key="1">
    <citation type="submission" date="2018-03" db="EMBL/GenBank/DDBJ databases">
        <title>Genomic Encyclopedia of Archaeal and Bacterial Type Strains, Phase II (KMG-II): from individual species to whole genera.</title>
        <authorList>
            <person name="Goeker M."/>
        </authorList>
    </citation>
    <scope>NUCLEOTIDE SEQUENCE [LARGE SCALE GENOMIC DNA]</scope>
    <source>
        <strain evidence="5 6">DSM 28229</strain>
    </source>
</reference>
<dbReference type="GO" id="GO:0043565">
    <property type="term" value="F:sequence-specific DNA binding"/>
    <property type="evidence" value="ECO:0007669"/>
    <property type="project" value="InterPro"/>
</dbReference>
<dbReference type="InterPro" id="IPR053142">
    <property type="entry name" value="PchR_regulatory_protein"/>
</dbReference>
<dbReference type="InterPro" id="IPR018060">
    <property type="entry name" value="HTH_AraC"/>
</dbReference>
<name>A0A315ZB13_SEDFL</name>
<comment type="caution">
    <text evidence="5">The sequence shown here is derived from an EMBL/GenBank/DDBJ whole genome shotgun (WGS) entry which is preliminary data.</text>
</comment>
<evidence type="ECO:0000259" key="4">
    <source>
        <dbReference type="PROSITE" id="PS01124"/>
    </source>
</evidence>
<evidence type="ECO:0000256" key="3">
    <source>
        <dbReference type="ARBA" id="ARBA00023163"/>
    </source>
</evidence>
<dbReference type="InterPro" id="IPR018062">
    <property type="entry name" value="HTH_AraC-typ_CS"/>
</dbReference>
<keyword evidence="1" id="KW-0805">Transcription regulation</keyword>
<evidence type="ECO:0000256" key="2">
    <source>
        <dbReference type="ARBA" id="ARBA00023125"/>
    </source>
</evidence>
<dbReference type="AlphaFoldDB" id="A0A315ZB13"/>
<accession>A0A315ZB13</accession>